<dbReference type="Proteomes" id="UP000759131">
    <property type="component" value="Unassembled WGS sequence"/>
</dbReference>
<gene>
    <name evidence="2" type="ORF">OSB1V03_LOCUS17629</name>
</gene>
<dbReference type="Pfam" id="PF20923">
    <property type="entry name" value="COMMD9_HN"/>
    <property type="match status" value="1"/>
</dbReference>
<feature type="domain" description="COMMD9 N-terminal" evidence="1">
    <location>
        <begin position="28"/>
        <end position="102"/>
    </location>
</feature>
<dbReference type="InterPro" id="IPR032675">
    <property type="entry name" value="LRR_dom_sf"/>
</dbReference>
<evidence type="ECO:0000313" key="3">
    <source>
        <dbReference type="Proteomes" id="UP000759131"/>
    </source>
</evidence>
<dbReference type="Gene3D" id="3.80.10.10">
    <property type="entry name" value="Ribonuclease Inhibitor"/>
    <property type="match status" value="1"/>
</dbReference>
<organism evidence="2">
    <name type="scientific">Medioppia subpectinata</name>
    <dbReference type="NCBI Taxonomy" id="1979941"/>
    <lineage>
        <taxon>Eukaryota</taxon>
        <taxon>Metazoa</taxon>
        <taxon>Ecdysozoa</taxon>
        <taxon>Arthropoda</taxon>
        <taxon>Chelicerata</taxon>
        <taxon>Arachnida</taxon>
        <taxon>Acari</taxon>
        <taxon>Acariformes</taxon>
        <taxon>Sarcoptiformes</taxon>
        <taxon>Oribatida</taxon>
        <taxon>Brachypylina</taxon>
        <taxon>Oppioidea</taxon>
        <taxon>Oppiidae</taxon>
        <taxon>Medioppia</taxon>
    </lineage>
</organism>
<dbReference type="OrthoDB" id="10442943at2759"/>
<accession>A0A7R9LDY8</accession>
<keyword evidence="3" id="KW-1185">Reference proteome</keyword>
<reference evidence="2" key="1">
    <citation type="submission" date="2020-11" db="EMBL/GenBank/DDBJ databases">
        <authorList>
            <person name="Tran Van P."/>
        </authorList>
    </citation>
    <scope>NUCLEOTIDE SEQUENCE</scope>
</reference>
<evidence type="ECO:0000259" key="1">
    <source>
        <dbReference type="Pfam" id="PF20923"/>
    </source>
</evidence>
<dbReference type="PANTHER" id="PTHR15663">
    <property type="entry name" value="COMM DOMAIN-CONTAINING PROTEIN 9"/>
    <property type="match status" value="1"/>
</dbReference>
<dbReference type="PANTHER" id="PTHR15663:SF4">
    <property type="entry name" value="COMM DOMAIN-CONTAINING PROTEIN 9"/>
    <property type="match status" value="1"/>
</dbReference>
<dbReference type="EMBL" id="CAJPIZ010021578">
    <property type="protein sequence ID" value="CAG2117676.1"/>
    <property type="molecule type" value="Genomic_DNA"/>
</dbReference>
<evidence type="ECO:0000313" key="2">
    <source>
        <dbReference type="EMBL" id="CAD7639003.1"/>
    </source>
</evidence>
<dbReference type="EMBL" id="OC876153">
    <property type="protein sequence ID" value="CAD7639003.1"/>
    <property type="molecule type" value="Genomic_DNA"/>
</dbReference>
<protein>
    <recommendedName>
        <fullName evidence="1">COMMD9 N-terminal domain-containing protein</fullName>
    </recommendedName>
</protein>
<proteinExistence type="predicted"/>
<name>A0A7R9LDY8_9ACAR</name>
<dbReference type="InterPro" id="IPR048676">
    <property type="entry name" value="COMMD9_N"/>
</dbReference>
<dbReference type="AlphaFoldDB" id="A0A7R9LDY8"/>
<sequence length="185" mass="20984">MTDMSNNIDFDSLLLLTKAKSESDIQLICDDYIDVQSVTISVPQFVVNKTRQLLDNSSIDDNSIRSLITNLSKLVYLCLKSTDLSDNSLNALFPQTFHKQLKQLLIKLIVKNSDKWIAKSRPIQSMPSLVDFECRTESNKCVIDLQLTDPKDKVSVVLSKQQLKEMTEGMATIRQQLFDATHKSN</sequence>
<dbReference type="InterPro" id="IPR037360">
    <property type="entry name" value="COMMD9"/>
</dbReference>